<dbReference type="EMBL" id="CP093442">
    <property type="protein sequence ID" value="UOF02078.1"/>
    <property type="molecule type" value="Genomic_DNA"/>
</dbReference>
<dbReference type="Gene3D" id="2.40.50.90">
    <property type="match status" value="1"/>
</dbReference>
<evidence type="ECO:0000259" key="5">
    <source>
        <dbReference type="PROSITE" id="PS50830"/>
    </source>
</evidence>
<dbReference type="InterPro" id="IPR035437">
    <property type="entry name" value="SNase_OB-fold_sf"/>
</dbReference>
<dbReference type="SUPFAM" id="SSF50199">
    <property type="entry name" value="Staphylococcal nuclease"/>
    <property type="match status" value="1"/>
</dbReference>
<dbReference type="SMART" id="SM00318">
    <property type="entry name" value="SNc"/>
    <property type="match status" value="1"/>
</dbReference>
<dbReference type="Pfam" id="PF00565">
    <property type="entry name" value="SNase"/>
    <property type="match status" value="1"/>
</dbReference>
<dbReference type="RefSeq" id="WP_243538720.1">
    <property type="nucleotide sequence ID" value="NZ_CP093442.1"/>
</dbReference>
<proteinExistence type="predicted"/>
<feature type="chain" id="PRO_5045739338" evidence="4">
    <location>
        <begin position="21"/>
        <end position="215"/>
    </location>
</feature>
<dbReference type="PANTHER" id="PTHR12302">
    <property type="entry name" value="EBNA2 BINDING PROTEIN P100"/>
    <property type="match status" value="1"/>
</dbReference>
<feature type="domain" description="TNase-like" evidence="5">
    <location>
        <begin position="19"/>
        <end position="153"/>
    </location>
</feature>
<dbReference type="Proteomes" id="UP000830116">
    <property type="component" value="Chromosome"/>
</dbReference>
<feature type="signal peptide" evidence="4">
    <location>
        <begin position="1"/>
        <end position="20"/>
    </location>
</feature>
<name>A0ABY4CAT1_9BACT</name>
<keyword evidence="1" id="KW-0540">Nuclease</keyword>
<protein>
    <submittedName>
        <fullName evidence="6">Thermonuclease family protein</fullName>
    </submittedName>
</protein>
<keyword evidence="3" id="KW-0378">Hydrolase</keyword>
<evidence type="ECO:0000256" key="3">
    <source>
        <dbReference type="ARBA" id="ARBA00022801"/>
    </source>
</evidence>
<keyword evidence="7" id="KW-1185">Reference proteome</keyword>
<keyword evidence="4" id="KW-0732">Signal</keyword>
<organism evidence="6 7">
    <name type="scientific">Bdellovibrio reynosensis</name>
    <dbReference type="NCBI Taxonomy" id="2835041"/>
    <lineage>
        <taxon>Bacteria</taxon>
        <taxon>Pseudomonadati</taxon>
        <taxon>Bdellovibrionota</taxon>
        <taxon>Bdellovibrionia</taxon>
        <taxon>Bdellovibrionales</taxon>
        <taxon>Pseudobdellovibrionaceae</taxon>
        <taxon>Bdellovibrio</taxon>
    </lineage>
</organism>
<reference evidence="6" key="1">
    <citation type="submission" date="2022-03" db="EMBL/GenBank/DDBJ databases">
        <title>Genome Identification and Characterization of new species Bdellovibrio reynosense LBG001 sp. nov. from a Mexico soil sample.</title>
        <authorList>
            <person name="Camilli A."/>
            <person name="Ajao Y."/>
            <person name="Guo X."/>
        </authorList>
    </citation>
    <scope>NUCLEOTIDE SEQUENCE</scope>
    <source>
        <strain evidence="6">LBG001</strain>
    </source>
</reference>
<dbReference type="PANTHER" id="PTHR12302:SF3">
    <property type="entry name" value="SERINE_THREONINE-PROTEIN KINASE 31"/>
    <property type="match status" value="1"/>
</dbReference>
<dbReference type="InterPro" id="IPR016071">
    <property type="entry name" value="Staphylococal_nuclease_OB-fold"/>
</dbReference>
<evidence type="ECO:0000256" key="1">
    <source>
        <dbReference type="ARBA" id="ARBA00022722"/>
    </source>
</evidence>
<keyword evidence="2" id="KW-0255">Endonuclease</keyword>
<evidence type="ECO:0000313" key="6">
    <source>
        <dbReference type="EMBL" id="UOF02078.1"/>
    </source>
</evidence>
<evidence type="ECO:0000256" key="2">
    <source>
        <dbReference type="ARBA" id="ARBA00022759"/>
    </source>
</evidence>
<gene>
    <name evidence="6" type="ORF">MNR06_03800</name>
</gene>
<accession>A0ABY4CAT1</accession>
<dbReference type="PROSITE" id="PS50830">
    <property type="entry name" value="TNASE_3"/>
    <property type="match status" value="1"/>
</dbReference>
<sequence>MKLFSSLLFAIVLLPLGAFAFQIRVTAVHDGDTLNAVGVNDGLKYKVRLMGVDTPEVDFFGNTQGEIAYQARDFLRSLLPVDSIVEVSNGSQADKHGRILGRLVKDGVDINKEMLRQGWGAMYFIYPFDKRYVSDYSKAAKEAYDAKRGIFAYENSDVELPYIFRLTSRNQVGRNQVGDAQSKKLYAADNYEKVPVYRRVFFSNTDDAKMMGYAN</sequence>
<evidence type="ECO:0000313" key="7">
    <source>
        <dbReference type="Proteomes" id="UP000830116"/>
    </source>
</evidence>
<evidence type="ECO:0000256" key="4">
    <source>
        <dbReference type="SAM" id="SignalP"/>
    </source>
</evidence>